<dbReference type="SUPFAM" id="SSF56935">
    <property type="entry name" value="Porins"/>
    <property type="match status" value="1"/>
</dbReference>
<evidence type="ECO:0000313" key="3">
    <source>
        <dbReference type="Proteomes" id="UP000298781"/>
    </source>
</evidence>
<dbReference type="Pfam" id="PF10082">
    <property type="entry name" value="BBP2_2"/>
    <property type="match status" value="1"/>
</dbReference>
<dbReference type="OrthoDB" id="7398962at2"/>
<accession>A0A4D7AZS0</accession>
<feature type="compositionally biased region" description="Low complexity" evidence="1">
    <location>
        <begin position="106"/>
        <end position="137"/>
    </location>
</feature>
<organism evidence="2 3">
    <name type="scientific">Phreatobacter stygius</name>
    <dbReference type="NCBI Taxonomy" id="1940610"/>
    <lineage>
        <taxon>Bacteria</taxon>
        <taxon>Pseudomonadati</taxon>
        <taxon>Pseudomonadota</taxon>
        <taxon>Alphaproteobacteria</taxon>
        <taxon>Hyphomicrobiales</taxon>
        <taxon>Phreatobacteraceae</taxon>
        <taxon>Phreatobacter</taxon>
    </lineage>
</organism>
<dbReference type="Proteomes" id="UP000298781">
    <property type="component" value="Chromosome"/>
</dbReference>
<gene>
    <name evidence="2" type="ORF">E8M01_08410</name>
</gene>
<name>A0A4D7AZS0_9HYPH</name>
<dbReference type="KEGG" id="pstg:E8M01_08410"/>
<keyword evidence="3" id="KW-1185">Reference proteome</keyword>
<proteinExistence type="predicted"/>
<protein>
    <recommendedName>
        <fullName evidence="4">Outer membrane beta-barrel protein</fullName>
    </recommendedName>
</protein>
<evidence type="ECO:0008006" key="4">
    <source>
        <dbReference type="Google" id="ProtNLM"/>
    </source>
</evidence>
<dbReference type="RefSeq" id="WP_136959718.1">
    <property type="nucleotide sequence ID" value="NZ_CP039690.1"/>
</dbReference>
<dbReference type="EMBL" id="CP039690">
    <property type="protein sequence ID" value="QCI64263.1"/>
    <property type="molecule type" value="Genomic_DNA"/>
</dbReference>
<feature type="compositionally biased region" description="Low complexity" evidence="1">
    <location>
        <begin position="47"/>
        <end position="82"/>
    </location>
</feature>
<feature type="compositionally biased region" description="Low complexity" evidence="1">
    <location>
        <begin position="145"/>
        <end position="171"/>
    </location>
</feature>
<dbReference type="AlphaFoldDB" id="A0A4D7AZS0"/>
<evidence type="ECO:0000313" key="2">
    <source>
        <dbReference type="EMBL" id="QCI64263.1"/>
    </source>
</evidence>
<sequence>MIALVLAWTGAATHGQGLRGSTPAPGIAPLVDDPGRNEGWRGLAPLESDAGAASRAGAASDAEAAGLRTEAPAAPPGAARTDAAGRDRQRAQNRRAPWIDPDPRRANALASGGLAAPAPPTAAARPMSSRPAVVANRRTGRMPRRPAAAADPAAAQASRPATTTARRPPTAAITLSRDEIRALGPGGRGVATPVQPRRPVDVPIVIDRTQGGGRALPNANPLGRGAVVDPVTGEVVSFARAPVVEADPFAPTGLRLGTFIVTPVADATLGYDSNPRRLHDGARGSLFTQSYGEVQARSDWTRHEMTARLRGTYSAYFSDPGVNRPEVNAVVTGRIDLARTTRIDTEARYNLTAQSPGSSNLPSAPSSLRDLPLVRQYGATAALVQDVGRLQLTLRGAVDRFTYDDATTNDGTTIPQAERNYNSLGLRARASYELTPGLRPFIEVGVERHAFDTPVSSGGLLQGSTSSSYRIGSTFELSRLLTGEVAAGYLMRDNIDPTLVDIRVPTFDAALVWTPTALTTLRFAAKSVIDETFTTGAAGIQRRDFSIELEHSFRRWLIGTARLAYGQDIYVGDPRIDQRLIGSLNLVYRASRNLQIRGEIRREMLMSNQAGQSYSANIFLLGLRLQR</sequence>
<feature type="region of interest" description="Disordered" evidence="1">
    <location>
        <begin position="13"/>
        <end position="171"/>
    </location>
</feature>
<dbReference type="InterPro" id="IPR018759">
    <property type="entry name" value="BBP2_2"/>
</dbReference>
<reference evidence="2 3" key="1">
    <citation type="submission" date="2019-04" db="EMBL/GenBank/DDBJ databases">
        <title>Phreatobacter aquaticus sp. nov.</title>
        <authorList>
            <person name="Choi A."/>
        </authorList>
    </citation>
    <scope>NUCLEOTIDE SEQUENCE [LARGE SCALE GENOMIC DNA]</scope>
    <source>
        <strain evidence="2 3">KCTC 52518</strain>
    </source>
</reference>
<evidence type="ECO:0000256" key="1">
    <source>
        <dbReference type="SAM" id="MobiDB-lite"/>
    </source>
</evidence>